<dbReference type="OrthoDB" id="2537432at2759"/>
<evidence type="ECO:0000313" key="2">
    <source>
        <dbReference type="EMBL" id="ORX33996.1"/>
    </source>
</evidence>
<dbReference type="InterPro" id="IPR022024">
    <property type="entry name" value="DUF3602"/>
</dbReference>
<protein>
    <submittedName>
        <fullName evidence="2">Uncharacterized protein</fullName>
    </submittedName>
</protein>
<dbReference type="RefSeq" id="XP_021868284.1">
    <property type="nucleotide sequence ID" value="XM_022012132.1"/>
</dbReference>
<feature type="compositionally biased region" description="Basic and acidic residues" evidence="1">
    <location>
        <begin position="239"/>
        <end position="251"/>
    </location>
</feature>
<dbReference type="PANTHER" id="PTHR34693">
    <property type="entry name" value="PROTEIN PAR32"/>
    <property type="match status" value="1"/>
</dbReference>
<feature type="compositionally biased region" description="Basic and acidic residues" evidence="1">
    <location>
        <begin position="29"/>
        <end position="53"/>
    </location>
</feature>
<evidence type="ECO:0000256" key="1">
    <source>
        <dbReference type="SAM" id="MobiDB-lite"/>
    </source>
</evidence>
<dbReference type="Proteomes" id="UP000193218">
    <property type="component" value="Unassembled WGS sequence"/>
</dbReference>
<name>A0A1Y1U914_9TREE</name>
<gene>
    <name evidence="2" type="ORF">BD324DRAFT_189002</name>
</gene>
<dbReference type="PANTHER" id="PTHR34693:SF1">
    <property type="entry name" value="PROTEIN PAR32"/>
    <property type="match status" value="1"/>
</dbReference>
<dbReference type="InterPro" id="IPR053203">
    <property type="entry name" value="Cisplatin_resist-associated"/>
</dbReference>
<comment type="caution">
    <text evidence="2">The sequence shown here is derived from an EMBL/GenBank/DDBJ whole genome shotgun (WGS) entry which is preliminary data.</text>
</comment>
<evidence type="ECO:0000313" key="3">
    <source>
        <dbReference type="Proteomes" id="UP000193218"/>
    </source>
</evidence>
<feature type="compositionally biased region" description="Basic and acidic residues" evidence="1">
    <location>
        <begin position="205"/>
        <end position="227"/>
    </location>
</feature>
<feature type="compositionally biased region" description="Gly residues" evidence="1">
    <location>
        <begin position="255"/>
        <end position="264"/>
    </location>
</feature>
<dbReference type="EMBL" id="NBSH01000016">
    <property type="protein sequence ID" value="ORX33996.1"/>
    <property type="molecule type" value="Genomic_DNA"/>
</dbReference>
<feature type="compositionally biased region" description="Basic and acidic residues" evidence="1">
    <location>
        <begin position="66"/>
        <end position="93"/>
    </location>
</feature>
<reference evidence="2 3" key="1">
    <citation type="submission" date="2017-03" db="EMBL/GenBank/DDBJ databases">
        <title>Widespread Adenine N6-methylation of Active Genes in Fungi.</title>
        <authorList>
            <consortium name="DOE Joint Genome Institute"/>
            <person name="Mondo S.J."/>
            <person name="Dannebaum R.O."/>
            <person name="Kuo R.C."/>
            <person name="Louie K.B."/>
            <person name="Bewick A.J."/>
            <person name="Labutti K."/>
            <person name="Haridas S."/>
            <person name="Kuo A."/>
            <person name="Salamov A."/>
            <person name="Ahrendt S.R."/>
            <person name="Lau R."/>
            <person name="Bowen B.P."/>
            <person name="Lipzen A."/>
            <person name="Sullivan W."/>
            <person name="Andreopoulos W.B."/>
            <person name="Clum A."/>
            <person name="Lindquist E."/>
            <person name="Daum C."/>
            <person name="Northen T.R."/>
            <person name="Ramamoorthy G."/>
            <person name="Schmitz R.J."/>
            <person name="Gryganskyi A."/>
            <person name="Culley D."/>
            <person name="Magnuson J."/>
            <person name="James T.Y."/>
            <person name="O'Malley M.A."/>
            <person name="Stajich J.E."/>
            <person name="Spatafora J.W."/>
            <person name="Visel A."/>
            <person name="Grigoriev I.V."/>
        </authorList>
    </citation>
    <scope>NUCLEOTIDE SEQUENCE [LARGE SCALE GENOMIC DNA]</scope>
    <source>
        <strain evidence="2 3">NRRL Y-17943</strain>
    </source>
</reference>
<feature type="region of interest" description="Disordered" evidence="1">
    <location>
        <begin position="1"/>
        <end position="291"/>
    </location>
</feature>
<accession>A0A1Y1U914</accession>
<proteinExistence type="predicted"/>
<feature type="compositionally biased region" description="Basic and acidic residues" evidence="1">
    <location>
        <begin position="152"/>
        <end position="184"/>
    </location>
</feature>
<sequence length="291" mass="30741">MEEGRGRQPLVSTGRGGAGNLLRSPSRGVDPEVRVGDERGREVRRDMSVERVIHSGRGGAGNIRSPSRDTRDRGTEDREDALQARLIAEERGRAHGGISTGRGGVGNIAGRDKSRSRSAVRDVADTDSTTPGRKGGASEVHASGRGGWGNINEERDSLDEEKLAAQEKHDAEIRSKHQADEVGKRIASGRGGGGNISAASPRPSDQTKEQQEEQAAHAKVHAQDKLRGVNTGRGGAGNIHREANGDHERGRNKVNGGGGGGGSVLGNVFRSLSRAARGDRGNERSSERAKD</sequence>
<feature type="compositionally biased region" description="Basic and acidic residues" evidence="1">
    <location>
        <begin position="110"/>
        <end position="124"/>
    </location>
</feature>
<dbReference type="InParanoid" id="A0A1Y1U914"/>
<keyword evidence="3" id="KW-1185">Reference proteome</keyword>
<feature type="compositionally biased region" description="Basic and acidic residues" evidence="1">
    <location>
        <begin position="276"/>
        <end position="291"/>
    </location>
</feature>
<feature type="compositionally biased region" description="Gly residues" evidence="1">
    <location>
        <begin position="98"/>
        <end position="107"/>
    </location>
</feature>
<dbReference type="STRING" id="4999.A0A1Y1U914"/>
<organism evidence="2 3">
    <name type="scientific">Kockovaella imperatae</name>
    <dbReference type="NCBI Taxonomy" id="4999"/>
    <lineage>
        <taxon>Eukaryota</taxon>
        <taxon>Fungi</taxon>
        <taxon>Dikarya</taxon>
        <taxon>Basidiomycota</taxon>
        <taxon>Agaricomycotina</taxon>
        <taxon>Tremellomycetes</taxon>
        <taxon>Tremellales</taxon>
        <taxon>Cuniculitremaceae</taxon>
        <taxon>Kockovaella</taxon>
    </lineage>
</organism>
<dbReference type="GeneID" id="33553940"/>
<dbReference type="Pfam" id="PF12223">
    <property type="entry name" value="DUF3602"/>
    <property type="match status" value="3"/>
</dbReference>
<dbReference type="AlphaFoldDB" id="A0A1Y1U914"/>